<keyword evidence="5" id="KW-1185">Reference proteome</keyword>
<evidence type="ECO:0000256" key="1">
    <source>
        <dbReference type="ARBA" id="ARBA00008107"/>
    </source>
</evidence>
<dbReference type="InterPro" id="IPR038078">
    <property type="entry name" value="PhoU-like_sf"/>
</dbReference>
<dbReference type="SUPFAM" id="SSF109755">
    <property type="entry name" value="PhoU-like"/>
    <property type="match status" value="1"/>
</dbReference>
<dbReference type="GO" id="GO:0045936">
    <property type="term" value="P:negative regulation of phosphate metabolic process"/>
    <property type="evidence" value="ECO:0007669"/>
    <property type="project" value="InterPro"/>
</dbReference>
<dbReference type="KEGG" id="ttp:E6P07_12435"/>
<sequence>MNDTAIDRRTSGDLTTGHTVRRYDQELAKLRSIILQMGERVIDQTQAAVAALIEGDEIQAYRVLDREPLIDYLSLDADEEVFGVIARRQPTAVDLRIVLALCKIAAEVERAGDKAARIAHQALELQQQGQGGELLVEPLRLAFQRLDDKVCCMFERSVQAVATFDVTQSLGIFEDESRLQEVARDLSDLLNESETDGMVPRQTLALFQCAQALKHIGNHASSIAEQVIYVALGQDVRYRNREILIETLRHRGY</sequence>
<evidence type="ECO:0000313" key="5">
    <source>
        <dbReference type="Proteomes" id="UP000426424"/>
    </source>
</evidence>
<organism evidence="4 5">
    <name type="scientific">Thermochromatium tepidum ATCC 43061</name>
    <dbReference type="NCBI Taxonomy" id="316276"/>
    <lineage>
        <taxon>Bacteria</taxon>
        <taxon>Pseudomonadati</taxon>
        <taxon>Pseudomonadota</taxon>
        <taxon>Gammaproteobacteria</taxon>
        <taxon>Chromatiales</taxon>
        <taxon>Chromatiaceae</taxon>
        <taxon>Thermochromatium</taxon>
    </lineage>
</organism>
<dbReference type="NCBIfam" id="TIGR02135">
    <property type="entry name" value="phoU_full"/>
    <property type="match status" value="1"/>
</dbReference>
<dbReference type="OrthoDB" id="9814256at2"/>
<reference evidence="4 5" key="1">
    <citation type="submission" date="2019-12" db="EMBL/GenBank/DDBJ databases">
        <title>The complete genome of the thermophilic, anoxygenic phototrophic gammaproteobacterium Thermochromatium tepidum.</title>
        <authorList>
            <person name="Sattley W.M."/>
            <person name="Swingley W.D."/>
            <person name="Burchell B.M."/>
            <person name="Gurbani S.A."/>
            <person name="Kujawa C.M."/>
            <person name="Nuccio D.A."/>
            <person name="Schladweiler J."/>
            <person name="Shaffer K.N."/>
            <person name="Stokes L.M."/>
            <person name="Touchman J.W."/>
            <person name="Blankenship R.E."/>
            <person name="Madigan M.T."/>
        </authorList>
    </citation>
    <scope>NUCLEOTIDE SEQUENCE [LARGE SCALE GENOMIC DNA]</scope>
    <source>
        <strain evidence="4 5">ATCC 43061</strain>
    </source>
</reference>
<evidence type="ECO:0000256" key="2">
    <source>
        <dbReference type="ARBA" id="ARBA00022592"/>
    </source>
</evidence>
<dbReference type="GO" id="GO:0006817">
    <property type="term" value="P:phosphate ion transport"/>
    <property type="evidence" value="ECO:0007669"/>
    <property type="project" value="UniProtKB-KW"/>
</dbReference>
<gene>
    <name evidence="4" type="primary">phoU</name>
    <name evidence="4" type="ORF">E6P07_12435</name>
</gene>
<feature type="domain" description="PhoU" evidence="3">
    <location>
        <begin position="145"/>
        <end position="227"/>
    </location>
</feature>
<protein>
    <submittedName>
        <fullName evidence="4">Phosphate signaling complex protein PhoU</fullName>
    </submittedName>
</protein>
<dbReference type="InterPro" id="IPR028366">
    <property type="entry name" value="PhoU"/>
</dbReference>
<feature type="domain" description="PhoU" evidence="3">
    <location>
        <begin position="34"/>
        <end position="121"/>
    </location>
</feature>
<dbReference type="InterPro" id="IPR026022">
    <property type="entry name" value="PhoU_dom"/>
</dbReference>
<name>A0A6I6EAH7_THETI</name>
<keyword evidence="2" id="KW-0813">Transport</keyword>
<dbReference type="RefSeq" id="WP_153975901.1">
    <property type="nucleotide sequence ID" value="NZ_CP039268.1"/>
</dbReference>
<dbReference type="Proteomes" id="UP000426424">
    <property type="component" value="Chromosome"/>
</dbReference>
<dbReference type="GO" id="GO:0030643">
    <property type="term" value="P:intracellular phosphate ion homeostasis"/>
    <property type="evidence" value="ECO:0007669"/>
    <property type="project" value="InterPro"/>
</dbReference>
<accession>A0A6I6EAH7</accession>
<dbReference type="AlphaFoldDB" id="A0A6I6EAH7"/>
<evidence type="ECO:0000259" key="3">
    <source>
        <dbReference type="Pfam" id="PF01895"/>
    </source>
</evidence>
<dbReference type="PANTHER" id="PTHR42930">
    <property type="entry name" value="PHOSPHATE-SPECIFIC TRANSPORT SYSTEM ACCESSORY PROTEIN PHOU"/>
    <property type="match status" value="1"/>
</dbReference>
<comment type="similarity">
    <text evidence="1">Belongs to the PhoU family.</text>
</comment>
<evidence type="ECO:0000313" key="4">
    <source>
        <dbReference type="EMBL" id="QGU33713.1"/>
    </source>
</evidence>
<dbReference type="EMBL" id="CP039268">
    <property type="protein sequence ID" value="QGU33713.1"/>
    <property type="molecule type" value="Genomic_DNA"/>
</dbReference>
<proteinExistence type="inferred from homology"/>
<dbReference type="Pfam" id="PF01895">
    <property type="entry name" value="PhoU"/>
    <property type="match status" value="2"/>
</dbReference>
<dbReference type="Gene3D" id="1.20.58.220">
    <property type="entry name" value="Phosphate transport system protein phou homolog 2, domain 2"/>
    <property type="match status" value="1"/>
</dbReference>
<dbReference type="PANTHER" id="PTHR42930:SF3">
    <property type="entry name" value="PHOSPHATE-SPECIFIC TRANSPORT SYSTEM ACCESSORY PROTEIN PHOU"/>
    <property type="match status" value="1"/>
</dbReference>
<keyword evidence="2" id="KW-0592">Phosphate transport</keyword>